<protein>
    <recommendedName>
        <fullName evidence="7">NADH:flavin oxidoreductase/NADH oxidase N-terminal domain-containing protein</fullName>
    </recommendedName>
</protein>
<evidence type="ECO:0000256" key="5">
    <source>
        <dbReference type="ARBA" id="ARBA00023002"/>
    </source>
</evidence>
<dbReference type="PANTHER" id="PTHR43303:SF4">
    <property type="entry name" value="NADPH DEHYDROGENASE C23G7.10C-RELATED"/>
    <property type="match status" value="1"/>
</dbReference>
<reference evidence="9" key="2">
    <citation type="submission" date="2009-11" db="EMBL/GenBank/DDBJ databases">
        <title>The Genome Sequence of Allomyces macrogynus strain ATCC 38327.</title>
        <authorList>
            <consortium name="The Broad Institute Genome Sequencing Platform"/>
            <person name="Russ C."/>
            <person name="Cuomo C."/>
            <person name="Shea T."/>
            <person name="Young S.K."/>
            <person name="Zeng Q."/>
            <person name="Koehrsen M."/>
            <person name="Haas B."/>
            <person name="Borodovsky M."/>
            <person name="Guigo R."/>
            <person name="Alvarado L."/>
            <person name="Berlin A."/>
            <person name="Borenstein D."/>
            <person name="Chen Z."/>
            <person name="Engels R."/>
            <person name="Freedman E."/>
            <person name="Gellesch M."/>
            <person name="Goldberg J."/>
            <person name="Griggs A."/>
            <person name="Gujja S."/>
            <person name="Heiman D."/>
            <person name="Hepburn T."/>
            <person name="Howarth C."/>
            <person name="Jen D."/>
            <person name="Larson L."/>
            <person name="Lewis B."/>
            <person name="Mehta T."/>
            <person name="Park D."/>
            <person name="Pearson M."/>
            <person name="Roberts A."/>
            <person name="Saif S."/>
            <person name="Shenoy N."/>
            <person name="Sisk P."/>
            <person name="Stolte C."/>
            <person name="Sykes S."/>
            <person name="Walk T."/>
            <person name="White J."/>
            <person name="Yandava C."/>
            <person name="Burger G."/>
            <person name="Gray M.W."/>
            <person name="Holland P.W.H."/>
            <person name="King N."/>
            <person name="Lang F.B.F."/>
            <person name="Roger A.J."/>
            <person name="Ruiz-Trillo I."/>
            <person name="Lander E."/>
            <person name="Nusbaum C."/>
        </authorList>
    </citation>
    <scope>NUCLEOTIDE SEQUENCE [LARGE SCALE GENOMIC DNA]</scope>
    <source>
        <strain evidence="9">ATCC 38327</strain>
    </source>
</reference>
<feature type="compositionally biased region" description="Low complexity" evidence="6">
    <location>
        <begin position="44"/>
        <end position="62"/>
    </location>
</feature>
<dbReference type="VEuPathDB" id="FungiDB:AMAG_13537"/>
<proteinExistence type="predicted"/>
<evidence type="ECO:0000256" key="2">
    <source>
        <dbReference type="ARBA" id="ARBA00022630"/>
    </source>
</evidence>
<keyword evidence="3" id="KW-0288">FMN</keyword>
<evidence type="ECO:0000259" key="7">
    <source>
        <dbReference type="Pfam" id="PF00724"/>
    </source>
</evidence>
<dbReference type="Pfam" id="PF00724">
    <property type="entry name" value="Oxidored_FMN"/>
    <property type="match status" value="1"/>
</dbReference>
<dbReference type="SUPFAM" id="SSF51395">
    <property type="entry name" value="FMN-linked oxidoreductases"/>
    <property type="match status" value="1"/>
</dbReference>
<accession>A0A0L0T212</accession>
<feature type="region of interest" description="Disordered" evidence="6">
    <location>
        <begin position="40"/>
        <end position="70"/>
    </location>
</feature>
<evidence type="ECO:0000256" key="6">
    <source>
        <dbReference type="SAM" id="MobiDB-lite"/>
    </source>
</evidence>
<comment type="cofactor">
    <cofactor evidence="1">
        <name>FMN</name>
        <dbReference type="ChEBI" id="CHEBI:58210"/>
    </cofactor>
</comment>
<dbReference type="CDD" id="cd02932">
    <property type="entry name" value="OYE_YqiM_FMN"/>
    <property type="match status" value="1"/>
</dbReference>
<dbReference type="InterPro" id="IPR013785">
    <property type="entry name" value="Aldolase_TIM"/>
</dbReference>
<evidence type="ECO:0000256" key="1">
    <source>
        <dbReference type="ARBA" id="ARBA00001917"/>
    </source>
</evidence>
<keyword evidence="4" id="KW-0521">NADP</keyword>
<evidence type="ECO:0000256" key="4">
    <source>
        <dbReference type="ARBA" id="ARBA00022857"/>
    </source>
</evidence>
<reference evidence="8 9" key="1">
    <citation type="submission" date="2009-11" db="EMBL/GenBank/DDBJ databases">
        <title>Annotation of Allomyces macrogynus ATCC 38327.</title>
        <authorList>
            <consortium name="The Broad Institute Genome Sequencing Platform"/>
            <person name="Russ C."/>
            <person name="Cuomo C."/>
            <person name="Burger G."/>
            <person name="Gray M.W."/>
            <person name="Holland P.W.H."/>
            <person name="King N."/>
            <person name="Lang F.B.F."/>
            <person name="Roger A.J."/>
            <person name="Ruiz-Trillo I."/>
            <person name="Young S.K."/>
            <person name="Zeng Q."/>
            <person name="Gargeya S."/>
            <person name="Fitzgerald M."/>
            <person name="Haas B."/>
            <person name="Abouelleil A."/>
            <person name="Alvarado L."/>
            <person name="Arachchi H.M."/>
            <person name="Berlin A."/>
            <person name="Chapman S.B."/>
            <person name="Gearin G."/>
            <person name="Goldberg J."/>
            <person name="Griggs A."/>
            <person name="Gujja S."/>
            <person name="Hansen M."/>
            <person name="Heiman D."/>
            <person name="Howarth C."/>
            <person name="Larimer J."/>
            <person name="Lui A."/>
            <person name="MacDonald P.J.P."/>
            <person name="McCowen C."/>
            <person name="Montmayeur A."/>
            <person name="Murphy C."/>
            <person name="Neiman D."/>
            <person name="Pearson M."/>
            <person name="Priest M."/>
            <person name="Roberts A."/>
            <person name="Saif S."/>
            <person name="Shea T."/>
            <person name="Sisk P."/>
            <person name="Stolte C."/>
            <person name="Sykes S."/>
            <person name="Wortman J."/>
            <person name="Nusbaum C."/>
            <person name="Birren B."/>
        </authorList>
    </citation>
    <scope>NUCLEOTIDE SEQUENCE [LARGE SCALE GENOMIC DNA]</scope>
    <source>
        <strain evidence="8 9">ATCC 38327</strain>
    </source>
</reference>
<dbReference type="STRING" id="578462.A0A0L0T212"/>
<dbReference type="PANTHER" id="PTHR43303">
    <property type="entry name" value="NADPH DEHYDROGENASE C23G7.10C-RELATED"/>
    <property type="match status" value="1"/>
</dbReference>
<evidence type="ECO:0000256" key="3">
    <source>
        <dbReference type="ARBA" id="ARBA00022643"/>
    </source>
</evidence>
<sequence>MIRTWLAVATTTMPRQWIRTVPTTWAALPSLQRAPVLPTAQYKSSARPPTPAASAASRPHSTQPTSRSTMTVNDPAAFRVTQHAVPGAATDPATAAPLFHPFTIRGVEFPNRISVSPMCTYSAQNGIATDFHLVHMGQFALRGVGLSVMEAAAVVPEGRISPWDLGLWSDDHVAPLKRIADFFKVHNGPKLGIQLAHAGRKASTLAPWMVKRGEEYMAGPEVGGFVDQVVAPSPVAWSESMADPRELSVEEIQGLVQAFADAARRCDEAGLDVVEIHGAHGYLIHQFLSPVSNQRNDDYGGSLENRMRFLVEIVEAVRGVWPASKPLFLRLSCTDWVEDSTWDIAEVIEVVKRVAPLGVDVIDCSSGGNAKHQKISLAPLYQVPFADQIKQAVPDVHVVAVGLITTAEEANEVVGEGKADLVMMARPFLRDSWVQSTAHTLGTEIAYVAQYERGRL</sequence>
<dbReference type="InterPro" id="IPR044152">
    <property type="entry name" value="YqjM-like"/>
</dbReference>
<dbReference type="GO" id="GO:0050661">
    <property type="term" value="F:NADP binding"/>
    <property type="evidence" value="ECO:0007669"/>
    <property type="project" value="InterPro"/>
</dbReference>
<dbReference type="eggNOG" id="KOG0134">
    <property type="taxonomic scope" value="Eukaryota"/>
</dbReference>
<dbReference type="OMA" id="YNPRWPW"/>
<keyword evidence="2" id="KW-0285">Flavoprotein</keyword>
<dbReference type="Gene3D" id="3.20.20.70">
    <property type="entry name" value="Aldolase class I"/>
    <property type="match status" value="1"/>
</dbReference>
<dbReference type="InterPro" id="IPR001155">
    <property type="entry name" value="OxRdtase_FMN_N"/>
</dbReference>
<dbReference type="Proteomes" id="UP000054350">
    <property type="component" value="Unassembled WGS sequence"/>
</dbReference>
<feature type="domain" description="NADH:flavin oxidoreductase/NADH oxidase N-terminal" evidence="7">
    <location>
        <begin position="98"/>
        <end position="435"/>
    </location>
</feature>
<gene>
    <name evidence="8" type="ORF">AMAG_13537</name>
</gene>
<evidence type="ECO:0000313" key="9">
    <source>
        <dbReference type="Proteomes" id="UP000054350"/>
    </source>
</evidence>
<evidence type="ECO:0000313" key="8">
    <source>
        <dbReference type="EMBL" id="KNE68898.1"/>
    </source>
</evidence>
<keyword evidence="5" id="KW-0560">Oxidoreductase</keyword>
<dbReference type="AlphaFoldDB" id="A0A0L0T212"/>
<dbReference type="GO" id="GO:0010181">
    <property type="term" value="F:FMN binding"/>
    <property type="evidence" value="ECO:0007669"/>
    <property type="project" value="InterPro"/>
</dbReference>
<name>A0A0L0T212_ALLM3</name>
<keyword evidence="9" id="KW-1185">Reference proteome</keyword>
<dbReference type="OrthoDB" id="72788at2759"/>
<dbReference type="GO" id="GO:0003959">
    <property type="term" value="F:NADPH dehydrogenase activity"/>
    <property type="evidence" value="ECO:0007669"/>
    <property type="project" value="InterPro"/>
</dbReference>
<organism evidence="8 9">
    <name type="scientific">Allomyces macrogynus (strain ATCC 38327)</name>
    <name type="common">Allomyces javanicus var. macrogynus</name>
    <dbReference type="NCBI Taxonomy" id="578462"/>
    <lineage>
        <taxon>Eukaryota</taxon>
        <taxon>Fungi</taxon>
        <taxon>Fungi incertae sedis</taxon>
        <taxon>Blastocladiomycota</taxon>
        <taxon>Blastocladiomycetes</taxon>
        <taxon>Blastocladiales</taxon>
        <taxon>Blastocladiaceae</taxon>
        <taxon>Allomyces</taxon>
    </lineage>
</organism>
<dbReference type="EMBL" id="GG745358">
    <property type="protein sequence ID" value="KNE68898.1"/>
    <property type="molecule type" value="Genomic_DNA"/>
</dbReference>